<proteinExistence type="predicted"/>
<accession>A0A975G7B9</accession>
<keyword evidence="3" id="KW-1185">Reference proteome</keyword>
<dbReference type="KEGG" id="lamb:KBB96_14830"/>
<dbReference type="EMBL" id="CP073100">
    <property type="protein sequence ID" value="QUE50138.1"/>
    <property type="molecule type" value="Genomic_DNA"/>
</dbReference>
<dbReference type="InterPro" id="IPR009078">
    <property type="entry name" value="Ferritin-like_SF"/>
</dbReference>
<dbReference type="PANTHER" id="PTHR34400">
    <property type="match status" value="1"/>
</dbReference>
<dbReference type="AlphaFoldDB" id="A0A975G7B9"/>
<dbReference type="InterPro" id="IPR026820">
    <property type="entry name" value="VioB/RebD_dom"/>
</dbReference>
<dbReference type="CDD" id="cd00657">
    <property type="entry name" value="Ferritin_like"/>
    <property type="match status" value="1"/>
</dbReference>
<dbReference type="PANTHER" id="PTHR34400:SF4">
    <property type="entry name" value="MEMBRANE PROTEIN"/>
    <property type="match status" value="1"/>
</dbReference>
<reference evidence="2" key="1">
    <citation type="submission" date="2021-04" db="EMBL/GenBank/DDBJ databases">
        <title>Luteolibacter sp. 32A isolated from the skin of an Anderson's salamander (Ambystoma andersonii).</title>
        <authorList>
            <person name="Spergser J."/>
            <person name="Busse H.-J."/>
        </authorList>
    </citation>
    <scope>NUCLEOTIDE SEQUENCE</scope>
    <source>
        <strain evidence="2">32A</strain>
    </source>
</reference>
<feature type="domain" description="Iminophenyl-pyruvate dimer synthase" evidence="1">
    <location>
        <begin position="24"/>
        <end position="230"/>
    </location>
</feature>
<name>A0A975G7B9_9BACT</name>
<evidence type="ECO:0000313" key="3">
    <source>
        <dbReference type="Proteomes" id="UP000676169"/>
    </source>
</evidence>
<protein>
    <submittedName>
        <fullName evidence="2">Ferritin-like protein</fullName>
    </submittedName>
</protein>
<dbReference type="SUPFAM" id="SSF47240">
    <property type="entry name" value="Ferritin-like"/>
    <property type="match status" value="1"/>
</dbReference>
<dbReference type="Proteomes" id="UP000676169">
    <property type="component" value="Chromosome"/>
</dbReference>
<dbReference type="Pfam" id="PF12902">
    <property type="entry name" value="Ferritin-like"/>
    <property type="match status" value="1"/>
</dbReference>
<dbReference type="InterPro" id="IPR012347">
    <property type="entry name" value="Ferritin-like"/>
</dbReference>
<dbReference type="Gene3D" id="1.20.1260.10">
    <property type="match status" value="1"/>
</dbReference>
<evidence type="ECO:0000259" key="1">
    <source>
        <dbReference type="Pfam" id="PF12902"/>
    </source>
</evidence>
<gene>
    <name evidence="2" type="ORF">KBB96_14830</name>
</gene>
<evidence type="ECO:0000313" key="2">
    <source>
        <dbReference type="EMBL" id="QUE50138.1"/>
    </source>
</evidence>
<organism evidence="2 3">
    <name type="scientific">Luteolibacter ambystomatis</name>
    <dbReference type="NCBI Taxonomy" id="2824561"/>
    <lineage>
        <taxon>Bacteria</taxon>
        <taxon>Pseudomonadati</taxon>
        <taxon>Verrucomicrobiota</taxon>
        <taxon>Verrucomicrobiia</taxon>
        <taxon>Verrucomicrobiales</taxon>
        <taxon>Verrucomicrobiaceae</taxon>
        <taxon>Luteolibacter</taxon>
    </lineage>
</organism>
<dbReference type="RefSeq" id="WP_211630227.1">
    <property type="nucleotide sequence ID" value="NZ_CP073100.1"/>
</dbReference>
<sequence length="351" mass="37707">MILLKSNLVESLETGGKPAVLHALQQAIQLEHATIPPYLYAMYSLGQQTDNAAVADIIGSIVAEEMLHMTLACNVLNAIGGHPVIDTPAFTPDYPGPLPGGVESGLIVNLAPFSLDVVKNVFMEIEEPQDPNDYPETATLLEANGQAGVTIGQFYDEIKKQLIALGEDAFTGDPARQVQPPFPEGGIVTDLASALEAIDIIIDQGEGTGTTPLAGEDGELAHYYKFAEIYYGHALIKNPNAKPTDPPDQQYYYGGAPITYNASEIAQIPTNPKAADYPSGSAQRHAMDNFNYTYTSLLKGLHDLFNGQPDTFRRTLGAMMSLRQQALDMMAGTNLPGPIGPSFEYQPVNPA</sequence>